<dbReference type="STRING" id="1302690.BUE76_02260"/>
<keyword evidence="5" id="KW-0813">Transport</keyword>
<dbReference type="AlphaFoldDB" id="A0A1M5GYE7"/>
<reference evidence="5 6" key="1">
    <citation type="submission" date="2016-11" db="EMBL/GenBank/DDBJ databases">
        <authorList>
            <person name="Jaros S."/>
            <person name="Januszkiewicz K."/>
            <person name="Wedrychowicz H."/>
        </authorList>
    </citation>
    <scope>NUCLEOTIDE SEQUENCE [LARGE SCALE GENOMIC DNA]</scope>
    <source>
        <strain evidence="5 6">DSM 26897</strain>
    </source>
</reference>
<dbReference type="PANTHER" id="PTHR43150:SF2">
    <property type="entry name" value="HYPERKINETIC, ISOFORM M"/>
    <property type="match status" value="1"/>
</dbReference>
<evidence type="ECO:0000256" key="1">
    <source>
        <dbReference type="ARBA" id="ARBA00006515"/>
    </source>
</evidence>
<dbReference type="Proteomes" id="UP000184368">
    <property type="component" value="Unassembled WGS sequence"/>
</dbReference>
<keyword evidence="5" id="KW-0406">Ion transport</keyword>
<keyword evidence="6" id="KW-1185">Reference proteome</keyword>
<dbReference type="SUPFAM" id="SSF51430">
    <property type="entry name" value="NAD(P)-linked oxidoreductase"/>
    <property type="match status" value="1"/>
</dbReference>
<evidence type="ECO:0000256" key="2">
    <source>
        <dbReference type="ARBA" id="ARBA00022857"/>
    </source>
</evidence>
<dbReference type="GO" id="GO:0034220">
    <property type="term" value="P:monoatomic ion transmembrane transport"/>
    <property type="evidence" value="ECO:0007669"/>
    <property type="project" value="UniProtKB-KW"/>
</dbReference>
<dbReference type="InterPro" id="IPR036812">
    <property type="entry name" value="NAD(P)_OxRdtase_dom_sf"/>
</dbReference>
<dbReference type="Pfam" id="PF00248">
    <property type="entry name" value="Aldo_ket_red"/>
    <property type="match status" value="1"/>
</dbReference>
<evidence type="ECO:0000256" key="3">
    <source>
        <dbReference type="ARBA" id="ARBA00023002"/>
    </source>
</evidence>
<name>A0A1M5GYE7_9BACT</name>
<protein>
    <submittedName>
        <fullName evidence="5">Voltage-dependent potassium channel beta subunit, animal</fullName>
    </submittedName>
</protein>
<keyword evidence="2" id="KW-0521">NADP</keyword>
<comment type="similarity">
    <text evidence="1">Belongs to the shaker potassium channel beta subunit family.</text>
</comment>
<evidence type="ECO:0000313" key="6">
    <source>
        <dbReference type="Proteomes" id="UP000184368"/>
    </source>
</evidence>
<keyword evidence="3" id="KW-0560">Oxidoreductase</keyword>
<dbReference type="GO" id="GO:0016491">
    <property type="term" value="F:oxidoreductase activity"/>
    <property type="evidence" value="ECO:0007669"/>
    <property type="project" value="UniProtKB-KW"/>
</dbReference>
<dbReference type="PANTHER" id="PTHR43150">
    <property type="entry name" value="HYPERKINETIC, ISOFORM M"/>
    <property type="match status" value="1"/>
</dbReference>
<accession>A0A1M5GYE7</accession>
<keyword evidence="5" id="KW-0407">Ion channel</keyword>
<feature type="domain" description="NADP-dependent oxidoreductase" evidence="4">
    <location>
        <begin position="16"/>
        <end position="319"/>
    </location>
</feature>
<dbReference type="InterPro" id="IPR023210">
    <property type="entry name" value="NADP_OxRdtase_dom"/>
</dbReference>
<dbReference type="PRINTS" id="PR01577">
    <property type="entry name" value="KCNABCHANNEL"/>
</dbReference>
<dbReference type="OrthoDB" id="9804790at2"/>
<proteinExistence type="inferred from homology"/>
<dbReference type="InterPro" id="IPR005399">
    <property type="entry name" value="K_chnl_volt-dep_bsu_KCNAB-rel"/>
</dbReference>
<dbReference type="CDD" id="cd19143">
    <property type="entry name" value="AKR_AKR6C1_2"/>
    <property type="match status" value="1"/>
</dbReference>
<evidence type="ECO:0000259" key="4">
    <source>
        <dbReference type="Pfam" id="PF00248"/>
    </source>
</evidence>
<dbReference type="Gene3D" id="3.20.20.100">
    <property type="entry name" value="NADP-dependent oxidoreductase domain"/>
    <property type="match status" value="1"/>
</dbReference>
<dbReference type="EMBL" id="FQUO01000017">
    <property type="protein sequence ID" value="SHG08595.1"/>
    <property type="molecule type" value="Genomic_DNA"/>
</dbReference>
<dbReference type="RefSeq" id="WP_073046734.1">
    <property type="nucleotide sequence ID" value="NZ_FQUO01000017.1"/>
</dbReference>
<evidence type="ECO:0000313" key="5">
    <source>
        <dbReference type="EMBL" id="SHG08595.1"/>
    </source>
</evidence>
<sequence>MEYRRMGRTGLQLSALSFGSWVTFSKQVDDSLADELMGLAYDNGVNFFDNAEVYARGESEKLMGRVLSKKAWDRSSYTISSKVFFGSRGPANKPNMTGLSRKHIIEACNEALQRLQTEYLDLYFCHRPDPNVPIEEVVWSMNILLQQGKILYWGTSEWSGVEIMEAHRVASELRLIGPSVEQPQYNLLERFKVEQDYDMVYKTVGLGTTIWSPLASGLLTGKYNEGIPEGSRFALEGYDWLKDRYLAEEKMNRVKQLTALAGELGVSVGALSIAWTLKNPNVTTAILGATRREQLEENLKALDVLPLLTPEVLERIEAIMQTKPVRVSF</sequence>
<organism evidence="5 6">
    <name type="scientific">Cnuella takakiae</name>
    <dbReference type="NCBI Taxonomy" id="1302690"/>
    <lineage>
        <taxon>Bacteria</taxon>
        <taxon>Pseudomonadati</taxon>
        <taxon>Bacteroidota</taxon>
        <taxon>Chitinophagia</taxon>
        <taxon>Chitinophagales</taxon>
        <taxon>Chitinophagaceae</taxon>
        <taxon>Cnuella</taxon>
    </lineage>
</organism>
<gene>
    <name evidence="5" type="ORF">SAMN05444008_117105</name>
</gene>